<reference evidence="1" key="1">
    <citation type="journal article" date="2023" name="Insect Mol. Biol.">
        <title>Genome sequencing provides insights into the evolution of gene families encoding plant cell wall-degrading enzymes in longhorned beetles.</title>
        <authorList>
            <person name="Shin N.R."/>
            <person name="Okamura Y."/>
            <person name="Kirsch R."/>
            <person name="Pauchet Y."/>
        </authorList>
    </citation>
    <scope>NUCLEOTIDE SEQUENCE</scope>
    <source>
        <strain evidence="1">MMC_N1</strain>
    </source>
</reference>
<proteinExistence type="predicted"/>
<dbReference type="SUPFAM" id="SSF53474">
    <property type="entry name" value="alpha/beta-Hydrolases"/>
    <property type="match status" value="1"/>
</dbReference>
<evidence type="ECO:0000313" key="1">
    <source>
        <dbReference type="EMBL" id="KAJ8965345.1"/>
    </source>
</evidence>
<gene>
    <name evidence="1" type="ORF">NQ317_018798</name>
</gene>
<sequence length="68" mass="7827">MILHAKDDDIIPYNFATELYNIALSNRNTTYQGNVTYHLFESMGYGHMFLYKAPELPRLVGDFGPQGR</sequence>
<evidence type="ECO:0000313" key="2">
    <source>
        <dbReference type="Proteomes" id="UP001162164"/>
    </source>
</evidence>
<dbReference type="EMBL" id="JAPWTJ010002625">
    <property type="protein sequence ID" value="KAJ8965345.1"/>
    <property type="molecule type" value="Genomic_DNA"/>
</dbReference>
<dbReference type="Proteomes" id="UP001162164">
    <property type="component" value="Unassembled WGS sequence"/>
</dbReference>
<comment type="caution">
    <text evidence="1">The sequence shown here is derived from an EMBL/GenBank/DDBJ whole genome shotgun (WGS) entry which is preliminary data.</text>
</comment>
<name>A0ABQ9ITN9_9CUCU</name>
<accession>A0ABQ9ITN9</accession>
<dbReference type="InterPro" id="IPR029058">
    <property type="entry name" value="AB_hydrolase_fold"/>
</dbReference>
<protein>
    <submittedName>
        <fullName evidence="1">Uncharacterized protein</fullName>
    </submittedName>
</protein>
<keyword evidence="2" id="KW-1185">Reference proteome</keyword>
<organism evidence="1 2">
    <name type="scientific">Molorchus minor</name>
    <dbReference type="NCBI Taxonomy" id="1323400"/>
    <lineage>
        <taxon>Eukaryota</taxon>
        <taxon>Metazoa</taxon>
        <taxon>Ecdysozoa</taxon>
        <taxon>Arthropoda</taxon>
        <taxon>Hexapoda</taxon>
        <taxon>Insecta</taxon>
        <taxon>Pterygota</taxon>
        <taxon>Neoptera</taxon>
        <taxon>Endopterygota</taxon>
        <taxon>Coleoptera</taxon>
        <taxon>Polyphaga</taxon>
        <taxon>Cucujiformia</taxon>
        <taxon>Chrysomeloidea</taxon>
        <taxon>Cerambycidae</taxon>
        <taxon>Lamiinae</taxon>
        <taxon>Monochamini</taxon>
        <taxon>Molorchus</taxon>
    </lineage>
</organism>